<dbReference type="InterPro" id="IPR010982">
    <property type="entry name" value="Lambda_DNA-bd_dom_sf"/>
</dbReference>
<evidence type="ECO:0000313" key="5">
    <source>
        <dbReference type="Proteomes" id="UP000565205"/>
    </source>
</evidence>
<organism evidence="2 4">
    <name type="scientific">Endobacter medicaginis</name>
    <dbReference type="NCBI Taxonomy" id="1181271"/>
    <lineage>
        <taxon>Bacteria</taxon>
        <taxon>Pseudomonadati</taxon>
        <taxon>Pseudomonadota</taxon>
        <taxon>Alphaproteobacteria</taxon>
        <taxon>Acetobacterales</taxon>
        <taxon>Acetobacteraceae</taxon>
        <taxon>Endobacter</taxon>
    </lineage>
</organism>
<reference evidence="2 4" key="2">
    <citation type="submission" date="2020-08" db="EMBL/GenBank/DDBJ databases">
        <title>Genomic Encyclopedia of Type Strains, Phase III (KMG-III): the genomes of soil and plant-associated and newly described type strains.</title>
        <authorList>
            <person name="Whitman W."/>
        </authorList>
    </citation>
    <scope>NUCLEOTIDE SEQUENCE [LARGE SCALE GENOMIC DNA]</scope>
    <source>
        <strain evidence="2 4">CECT 8088</strain>
    </source>
</reference>
<evidence type="ECO:0000259" key="1">
    <source>
        <dbReference type="PROSITE" id="PS50943"/>
    </source>
</evidence>
<evidence type="ECO:0000313" key="2">
    <source>
        <dbReference type="EMBL" id="MBB3175458.1"/>
    </source>
</evidence>
<dbReference type="CDD" id="cd00093">
    <property type="entry name" value="HTH_XRE"/>
    <property type="match status" value="1"/>
</dbReference>
<dbReference type="Proteomes" id="UP000565205">
    <property type="component" value="Unassembled WGS sequence"/>
</dbReference>
<sequence>MAFAKHQGVSKEAVWLGENVRYLRRHVIGLSIVKFCEKYQLGYSFIARLETGKTDVSIDYAAHLAAVLGEPLADLLRPPATLQASRPAKFANYEQNASATG</sequence>
<dbReference type="GO" id="GO:0003677">
    <property type="term" value="F:DNA binding"/>
    <property type="evidence" value="ECO:0007669"/>
    <property type="project" value="InterPro"/>
</dbReference>
<reference evidence="3 5" key="1">
    <citation type="submission" date="2020-06" db="EMBL/GenBank/DDBJ databases">
        <title>Description of novel acetic acid bacteria.</title>
        <authorList>
            <person name="Sombolestani A."/>
        </authorList>
    </citation>
    <scope>NUCLEOTIDE SEQUENCE [LARGE SCALE GENOMIC DNA]</scope>
    <source>
        <strain evidence="3 5">LMG 26838</strain>
    </source>
</reference>
<dbReference type="EMBL" id="JACHXV010000034">
    <property type="protein sequence ID" value="MBB3175458.1"/>
    <property type="molecule type" value="Genomic_DNA"/>
</dbReference>
<gene>
    <name evidence="2" type="ORF">FHR90_003314</name>
    <name evidence="3" type="ORF">HUK83_01515</name>
</gene>
<dbReference type="InterPro" id="IPR001387">
    <property type="entry name" value="Cro/C1-type_HTH"/>
</dbReference>
<accession>A0A839UYM5</accession>
<dbReference type="EMBL" id="JABXXQ010000009">
    <property type="protein sequence ID" value="NVN29027.1"/>
    <property type="molecule type" value="Genomic_DNA"/>
</dbReference>
<proteinExistence type="predicted"/>
<evidence type="ECO:0000313" key="3">
    <source>
        <dbReference type="EMBL" id="NVN29027.1"/>
    </source>
</evidence>
<evidence type="ECO:0000313" key="4">
    <source>
        <dbReference type="Proteomes" id="UP000557688"/>
    </source>
</evidence>
<dbReference type="RefSeq" id="WP_176621758.1">
    <property type="nucleotide sequence ID" value="NZ_JABXXQ010000009.1"/>
</dbReference>
<name>A0A839UYM5_9PROT</name>
<dbReference type="Gene3D" id="1.10.260.40">
    <property type="entry name" value="lambda repressor-like DNA-binding domains"/>
    <property type="match status" value="1"/>
</dbReference>
<keyword evidence="4" id="KW-1185">Reference proteome</keyword>
<dbReference type="SUPFAM" id="SSF47413">
    <property type="entry name" value="lambda repressor-like DNA-binding domains"/>
    <property type="match status" value="1"/>
</dbReference>
<protein>
    <submittedName>
        <fullName evidence="3">Helix-turn-helix transcriptional regulator</fullName>
    </submittedName>
    <submittedName>
        <fullName evidence="2">Transcriptional regulator with XRE-family HTH domain</fullName>
    </submittedName>
</protein>
<feature type="domain" description="HTH cro/C1-type" evidence="1">
    <location>
        <begin position="20"/>
        <end position="75"/>
    </location>
</feature>
<dbReference type="Proteomes" id="UP000557688">
    <property type="component" value="Unassembled WGS sequence"/>
</dbReference>
<dbReference type="AlphaFoldDB" id="A0A839UYM5"/>
<dbReference type="PROSITE" id="PS50943">
    <property type="entry name" value="HTH_CROC1"/>
    <property type="match status" value="1"/>
</dbReference>
<comment type="caution">
    <text evidence="2">The sequence shown here is derived from an EMBL/GenBank/DDBJ whole genome shotgun (WGS) entry which is preliminary data.</text>
</comment>